<sequence length="202" mass="22528">MDGTGSDTNSVDNSPKDSVEKTAKPDEPKYAEIPPLMFKFLAAWRVATFVWANLGVWGTWCGGDSLWGSNKTSDEKASAAFALMCWFVSIVQFFYVLWTLRFYDARTRAAEWKQLIMDCVICAFSLIAFAINSGCSAYGIHFEQATFAFTVIVIVYNVFCVVPGLFRKQFVACTKDFSCEQQDCTKEEAAKTNANENNANAV</sequence>
<name>A0A9W7KRA2_9STRA</name>
<feature type="transmembrane region" description="Helical" evidence="2">
    <location>
        <begin position="146"/>
        <end position="166"/>
    </location>
</feature>
<feature type="transmembrane region" description="Helical" evidence="2">
    <location>
        <begin position="115"/>
        <end position="140"/>
    </location>
</feature>
<keyword evidence="4" id="KW-1185">Reference proteome</keyword>
<evidence type="ECO:0000313" key="3">
    <source>
        <dbReference type="EMBL" id="GMI08927.1"/>
    </source>
</evidence>
<evidence type="ECO:0000256" key="1">
    <source>
        <dbReference type="SAM" id="MobiDB-lite"/>
    </source>
</evidence>
<dbReference type="EMBL" id="BRXW01000131">
    <property type="protein sequence ID" value="GMI08927.1"/>
    <property type="molecule type" value="Genomic_DNA"/>
</dbReference>
<feature type="compositionally biased region" description="Polar residues" evidence="1">
    <location>
        <begin position="1"/>
        <end position="13"/>
    </location>
</feature>
<keyword evidence="2" id="KW-0812">Transmembrane</keyword>
<keyword evidence="2" id="KW-1133">Transmembrane helix</keyword>
<dbReference type="AlphaFoldDB" id="A0A9W7KRA2"/>
<organism evidence="3 4">
    <name type="scientific">Triparma laevis f. longispina</name>
    <dbReference type="NCBI Taxonomy" id="1714387"/>
    <lineage>
        <taxon>Eukaryota</taxon>
        <taxon>Sar</taxon>
        <taxon>Stramenopiles</taxon>
        <taxon>Ochrophyta</taxon>
        <taxon>Bolidophyceae</taxon>
        <taxon>Parmales</taxon>
        <taxon>Triparmaceae</taxon>
        <taxon>Triparma</taxon>
    </lineage>
</organism>
<protein>
    <submittedName>
        <fullName evidence="3">Uncharacterized protein</fullName>
    </submittedName>
</protein>
<evidence type="ECO:0000313" key="4">
    <source>
        <dbReference type="Proteomes" id="UP001165122"/>
    </source>
</evidence>
<feature type="compositionally biased region" description="Basic and acidic residues" evidence="1">
    <location>
        <begin position="14"/>
        <end position="24"/>
    </location>
</feature>
<proteinExistence type="predicted"/>
<dbReference type="OrthoDB" id="201594at2759"/>
<gene>
    <name evidence="3" type="ORF">TrLO_g4714</name>
</gene>
<accession>A0A9W7KRA2</accession>
<feature type="transmembrane region" description="Helical" evidence="2">
    <location>
        <begin position="80"/>
        <end position="103"/>
    </location>
</feature>
<reference evidence="4" key="1">
    <citation type="journal article" date="2023" name="Commun. Biol.">
        <title>Genome analysis of Parmales, the sister group of diatoms, reveals the evolutionary specialization of diatoms from phago-mixotrophs to photoautotrophs.</title>
        <authorList>
            <person name="Ban H."/>
            <person name="Sato S."/>
            <person name="Yoshikawa S."/>
            <person name="Yamada K."/>
            <person name="Nakamura Y."/>
            <person name="Ichinomiya M."/>
            <person name="Sato N."/>
            <person name="Blanc-Mathieu R."/>
            <person name="Endo H."/>
            <person name="Kuwata A."/>
            <person name="Ogata H."/>
        </authorList>
    </citation>
    <scope>NUCLEOTIDE SEQUENCE [LARGE SCALE GENOMIC DNA]</scope>
    <source>
        <strain evidence="4">NIES 3700</strain>
    </source>
</reference>
<evidence type="ECO:0000256" key="2">
    <source>
        <dbReference type="SAM" id="Phobius"/>
    </source>
</evidence>
<keyword evidence="2" id="KW-0472">Membrane</keyword>
<feature type="region of interest" description="Disordered" evidence="1">
    <location>
        <begin position="1"/>
        <end position="24"/>
    </location>
</feature>
<comment type="caution">
    <text evidence="3">The sequence shown here is derived from an EMBL/GenBank/DDBJ whole genome shotgun (WGS) entry which is preliminary data.</text>
</comment>
<dbReference type="Proteomes" id="UP001165122">
    <property type="component" value="Unassembled WGS sequence"/>
</dbReference>
<feature type="transmembrane region" description="Helical" evidence="2">
    <location>
        <begin position="42"/>
        <end position="60"/>
    </location>
</feature>